<protein>
    <submittedName>
        <fullName evidence="1">Uncharacterized protein</fullName>
    </submittedName>
</protein>
<accession>A0AAV6UNW1</accession>
<gene>
    <name evidence="1" type="ORF">JTE90_010720</name>
</gene>
<proteinExistence type="predicted"/>
<evidence type="ECO:0000313" key="2">
    <source>
        <dbReference type="Proteomes" id="UP000827092"/>
    </source>
</evidence>
<organism evidence="1 2">
    <name type="scientific">Oedothorax gibbosus</name>
    <dbReference type="NCBI Taxonomy" id="931172"/>
    <lineage>
        <taxon>Eukaryota</taxon>
        <taxon>Metazoa</taxon>
        <taxon>Ecdysozoa</taxon>
        <taxon>Arthropoda</taxon>
        <taxon>Chelicerata</taxon>
        <taxon>Arachnida</taxon>
        <taxon>Araneae</taxon>
        <taxon>Araneomorphae</taxon>
        <taxon>Entelegynae</taxon>
        <taxon>Araneoidea</taxon>
        <taxon>Linyphiidae</taxon>
        <taxon>Erigoninae</taxon>
        <taxon>Oedothorax</taxon>
    </lineage>
</organism>
<evidence type="ECO:0000313" key="1">
    <source>
        <dbReference type="EMBL" id="KAG8185937.1"/>
    </source>
</evidence>
<dbReference type="Proteomes" id="UP000827092">
    <property type="component" value="Unassembled WGS sequence"/>
</dbReference>
<dbReference type="AlphaFoldDB" id="A0AAV6UNW1"/>
<comment type="caution">
    <text evidence="1">The sequence shown here is derived from an EMBL/GenBank/DDBJ whole genome shotgun (WGS) entry which is preliminary data.</text>
</comment>
<keyword evidence="2" id="KW-1185">Reference proteome</keyword>
<name>A0AAV6UNW1_9ARAC</name>
<reference evidence="1 2" key="1">
    <citation type="journal article" date="2022" name="Nat. Ecol. Evol.">
        <title>A masculinizing supergene underlies an exaggerated male reproductive morph in a spider.</title>
        <authorList>
            <person name="Hendrickx F."/>
            <person name="De Corte Z."/>
            <person name="Sonet G."/>
            <person name="Van Belleghem S.M."/>
            <person name="Kostlbacher S."/>
            <person name="Vangestel C."/>
        </authorList>
    </citation>
    <scope>NUCLEOTIDE SEQUENCE [LARGE SCALE GENOMIC DNA]</scope>
    <source>
        <strain evidence="1">W744_W776</strain>
    </source>
</reference>
<sequence length="73" mass="7935">MYQLSLTVYKKEKGMYKLMLTPSPQSNVSSPHNFLNPSSNTWPFGPTEISADGFPSTLLSRHASASSGSDKLA</sequence>
<dbReference type="EMBL" id="JAFNEN010000320">
    <property type="protein sequence ID" value="KAG8185937.1"/>
    <property type="molecule type" value="Genomic_DNA"/>
</dbReference>